<evidence type="ECO:0000313" key="11">
    <source>
        <dbReference type="EMBL" id="SHI63259.1"/>
    </source>
</evidence>
<dbReference type="NCBIfam" id="TIGR00194">
    <property type="entry name" value="uvrC"/>
    <property type="match status" value="1"/>
</dbReference>
<evidence type="ECO:0000256" key="3">
    <source>
        <dbReference type="ARBA" id="ARBA00022769"/>
    </source>
</evidence>
<dbReference type="InterPro" id="IPR001162">
    <property type="entry name" value="UvrC_RNase_H_dom"/>
</dbReference>
<dbReference type="FunFam" id="3.40.1440.10:FF:000001">
    <property type="entry name" value="UvrABC system protein C"/>
    <property type="match status" value="1"/>
</dbReference>
<evidence type="ECO:0000313" key="12">
    <source>
        <dbReference type="Proteomes" id="UP000184225"/>
    </source>
</evidence>
<proteinExistence type="inferred from homology"/>
<evidence type="ECO:0000259" key="10">
    <source>
        <dbReference type="PROSITE" id="PS50165"/>
    </source>
</evidence>
<dbReference type="OrthoDB" id="9804933at2"/>
<dbReference type="InterPro" id="IPR010994">
    <property type="entry name" value="RuvA_2-like"/>
</dbReference>
<evidence type="ECO:0000259" key="8">
    <source>
        <dbReference type="PROSITE" id="PS50151"/>
    </source>
</evidence>
<dbReference type="Gene3D" id="3.30.420.340">
    <property type="entry name" value="UvrC, RNAse H endonuclease domain"/>
    <property type="match status" value="1"/>
</dbReference>
<dbReference type="InterPro" id="IPR038476">
    <property type="entry name" value="UvrC_RNase_H_dom_sf"/>
</dbReference>
<dbReference type="GO" id="GO:0009432">
    <property type="term" value="P:SOS response"/>
    <property type="evidence" value="ECO:0007669"/>
    <property type="project" value="UniProtKB-UniRule"/>
</dbReference>
<keyword evidence="12" id="KW-1185">Reference proteome</keyword>
<feature type="domain" description="GIY-YIG" evidence="9">
    <location>
        <begin position="15"/>
        <end position="93"/>
    </location>
</feature>
<dbReference type="STRING" id="579105.SAMN04488096_103111"/>
<dbReference type="InterPro" id="IPR035901">
    <property type="entry name" value="GIY-YIG_endonuc_sf"/>
</dbReference>
<keyword evidence="6 7" id="KW-0742">SOS response</keyword>
<organism evidence="11 12">
    <name type="scientific">Mesonia phycicola</name>
    <dbReference type="NCBI Taxonomy" id="579105"/>
    <lineage>
        <taxon>Bacteria</taxon>
        <taxon>Pseudomonadati</taxon>
        <taxon>Bacteroidota</taxon>
        <taxon>Flavobacteriia</taxon>
        <taxon>Flavobacteriales</taxon>
        <taxon>Flavobacteriaceae</taxon>
        <taxon>Mesonia</taxon>
    </lineage>
</organism>
<feature type="domain" description="UvrC family homology region profile" evidence="10">
    <location>
        <begin position="269"/>
        <end position="476"/>
    </location>
</feature>
<dbReference type="PANTHER" id="PTHR30562:SF1">
    <property type="entry name" value="UVRABC SYSTEM PROTEIN C"/>
    <property type="match status" value="1"/>
</dbReference>
<dbReference type="HAMAP" id="MF_00203">
    <property type="entry name" value="UvrC"/>
    <property type="match status" value="1"/>
</dbReference>
<dbReference type="GO" id="GO:0003677">
    <property type="term" value="F:DNA binding"/>
    <property type="evidence" value="ECO:0007669"/>
    <property type="project" value="UniProtKB-UniRule"/>
</dbReference>
<dbReference type="Pfam" id="PF08459">
    <property type="entry name" value="UvrC_RNaseH_dom"/>
    <property type="match status" value="1"/>
</dbReference>
<keyword evidence="5 7" id="KW-0234">DNA repair</keyword>
<evidence type="ECO:0000256" key="7">
    <source>
        <dbReference type="HAMAP-Rule" id="MF_00203"/>
    </source>
</evidence>
<dbReference type="PROSITE" id="PS50164">
    <property type="entry name" value="GIY_YIG"/>
    <property type="match status" value="1"/>
</dbReference>
<dbReference type="GO" id="GO:0009380">
    <property type="term" value="C:excinuclease repair complex"/>
    <property type="evidence" value="ECO:0007669"/>
    <property type="project" value="InterPro"/>
</dbReference>
<dbReference type="SUPFAM" id="SSF47781">
    <property type="entry name" value="RuvA domain 2-like"/>
    <property type="match status" value="1"/>
</dbReference>
<comment type="function">
    <text evidence="7">The UvrABC repair system catalyzes the recognition and processing of DNA lesions. UvrC both incises the 5' and 3' sides of the lesion. The N-terminal half is responsible for the 3' incision and the C-terminal half is responsible for the 5' incision.</text>
</comment>
<dbReference type="Pfam" id="PF14520">
    <property type="entry name" value="HHH_5"/>
    <property type="match status" value="1"/>
</dbReference>
<evidence type="ECO:0000256" key="2">
    <source>
        <dbReference type="ARBA" id="ARBA00022763"/>
    </source>
</evidence>
<dbReference type="CDD" id="cd10434">
    <property type="entry name" value="GIY-YIG_UvrC_Cho"/>
    <property type="match status" value="1"/>
</dbReference>
<dbReference type="Pfam" id="PF22920">
    <property type="entry name" value="UvrC_RNaseH"/>
    <property type="match status" value="1"/>
</dbReference>
<dbReference type="InterPro" id="IPR000305">
    <property type="entry name" value="GIY-YIG_endonuc"/>
</dbReference>
<evidence type="ECO:0000256" key="1">
    <source>
        <dbReference type="ARBA" id="ARBA00022490"/>
    </source>
</evidence>
<protein>
    <recommendedName>
        <fullName evidence="7">UvrABC system protein C</fullName>
        <shortName evidence="7">Protein UvrC</shortName>
    </recommendedName>
    <alternativeName>
        <fullName evidence="7">Excinuclease ABC subunit C</fullName>
    </alternativeName>
</protein>
<dbReference type="SUPFAM" id="SSF82771">
    <property type="entry name" value="GIY-YIG endonuclease"/>
    <property type="match status" value="1"/>
</dbReference>
<keyword evidence="2 7" id="KW-0227">DNA damage</keyword>
<dbReference type="AlphaFoldDB" id="A0A1M6CQM8"/>
<dbReference type="Pfam" id="PF01541">
    <property type="entry name" value="GIY-YIG"/>
    <property type="match status" value="1"/>
</dbReference>
<evidence type="ECO:0000256" key="5">
    <source>
        <dbReference type="ARBA" id="ARBA00023204"/>
    </source>
</evidence>
<dbReference type="Proteomes" id="UP000184225">
    <property type="component" value="Unassembled WGS sequence"/>
</dbReference>
<dbReference type="InterPro" id="IPR036876">
    <property type="entry name" value="UVR_dom_sf"/>
</dbReference>
<evidence type="ECO:0000256" key="4">
    <source>
        <dbReference type="ARBA" id="ARBA00022881"/>
    </source>
</evidence>
<dbReference type="Gene3D" id="1.10.150.20">
    <property type="entry name" value="5' to 3' exonuclease, C-terminal subdomain"/>
    <property type="match status" value="1"/>
</dbReference>
<dbReference type="GO" id="GO:0009381">
    <property type="term" value="F:excinuclease ABC activity"/>
    <property type="evidence" value="ECO:0007669"/>
    <property type="project" value="UniProtKB-UniRule"/>
</dbReference>
<dbReference type="GO" id="GO:0005737">
    <property type="term" value="C:cytoplasm"/>
    <property type="evidence" value="ECO:0007669"/>
    <property type="project" value="UniProtKB-SubCell"/>
</dbReference>
<comment type="similarity">
    <text evidence="7">Belongs to the UvrC family.</text>
</comment>
<feature type="domain" description="UVR" evidence="8">
    <location>
        <begin position="207"/>
        <end position="242"/>
    </location>
</feature>
<keyword evidence="1 7" id="KW-0963">Cytoplasm</keyword>
<reference evidence="11 12" key="1">
    <citation type="submission" date="2016-11" db="EMBL/GenBank/DDBJ databases">
        <authorList>
            <person name="Jaros S."/>
            <person name="Januszkiewicz K."/>
            <person name="Wedrychowicz H."/>
        </authorList>
    </citation>
    <scope>NUCLEOTIDE SEQUENCE [LARGE SCALE GENOMIC DNA]</scope>
    <source>
        <strain evidence="11 12">DSM 21425</strain>
    </source>
</reference>
<dbReference type="InterPro" id="IPR001943">
    <property type="entry name" value="UVR_dom"/>
</dbReference>
<dbReference type="InterPro" id="IPR004791">
    <property type="entry name" value="UvrC"/>
</dbReference>
<dbReference type="InterPro" id="IPR050066">
    <property type="entry name" value="UvrABC_protein_C"/>
</dbReference>
<keyword evidence="3 7" id="KW-0228">DNA excision</keyword>
<evidence type="ECO:0000256" key="6">
    <source>
        <dbReference type="ARBA" id="ARBA00023236"/>
    </source>
</evidence>
<dbReference type="EMBL" id="FQYY01000003">
    <property type="protein sequence ID" value="SHI63259.1"/>
    <property type="molecule type" value="Genomic_DNA"/>
</dbReference>
<gene>
    <name evidence="7" type="primary">uvrC</name>
    <name evidence="11" type="ORF">SAMN04488096_103111</name>
</gene>
<dbReference type="RefSeq" id="WP_073148964.1">
    <property type="nucleotide sequence ID" value="NZ_FQYY01000003.1"/>
</dbReference>
<comment type="subcellular location">
    <subcellularLocation>
        <location evidence="7">Cytoplasm</location>
    </subcellularLocation>
</comment>
<evidence type="ECO:0000259" key="9">
    <source>
        <dbReference type="PROSITE" id="PS50164"/>
    </source>
</evidence>
<name>A0A1M6CQM8_9FLAO</name>
<dbReference type="PANTHER" id="PTHR30562">
    <property type="entry name" value="UVRC/OXIDOREDUCTASE"/>
    <property type="match status" value="1"/>
</dbReference>
<dbReference type="SUPFAM" id="SSF46600">
    <property type="entry name" value="C-terminal UvrC-binding domain of UvrB"/>
    <property type="match status" value="1"/>
</dbReference>
<dbReference type="PROSITE" id="PS50165">
    <property type="entry name" value="UVRC"/>
    <property type="match status" value="1"/>
</dbReference>
<dbReference type="InterPro" id="IPR047296">
    <property type="entry name" value="GIY-YIG_UvrC_Cho"/>
</dbReference>
<keyword evidence="4 7" id="KW-0267">Excision nuclease</keyword>
<dbReference type="Gene3D" id="3.40.1440.10">
    <property type="entry name" value="GIY-YIG endonuclease"/>
    <property type="match status" value="1"/>
</dbReference>
<accession>A0A1M6CQM8</accession>
<dbReference type="PROSITE" id="PS50151">
    <property type="entry name" value="UVR"/>
    <property type="match status" value="1"/>
</dbReference>
<dbReference type="SMART" id="SM00465">
    <property type="entry name" value="GIYc"/>
    <property type="match status" value="1"/>
</dbReference>
<sequence>MDTPSVEIQIKTLPNSPGVYQYFDKNDKILYVGKAKNLKKRVSSYFNKKHDSHRIGVMVKKIKTIKHIVVNSETDALLLENNLIKKYQPRFNVMLKDDKTYPWICIKNERFPRVFPTRRIVKDGSEYFGPYTSFKTVNTLLDLIKGLYKLRTCNYDLSEEKIQQGKYKVCLEYHLGNCKGPCEGNQLEIEYSKNIEHIRQIVKGNFKDSLQQFREQMNRHAEQMEFEEAQQIKEKIEVLEKYQSKSTVVNPKINNVDVFSIVSDEGYGYVNFLQLSHGSIIRSHTIEMKKKLEETDRELLELAITEIRQRFNSKTREIYVPFSVDVGEDIKVTVPKLGDKKAIVDLSLRNAKYFRQDRFKQMKIVDPDRHVNRLMAQMKKDLRLGVEPRHIECFDNSNIQGTNPVAACVVFKNGKPSKKDYRKFNIKTVEGPDDFASMEEVVFRRYRRLLNEEEPLPQLIIIDGGKGQLSSAVKALEDLNLRGKIAIIGIAKRLEELFYPGDSIPLYLDKRSETLKIIQQLRNEAHRFGITFHRNKRSNAALGTELESIPGIGEKTAVELLKHFRSVKRISTAKKEELIEIIGNSKGSLIYNHYHSK</sequence>
<dbReference type="GO" id="GO:0006289">
    <property type="term" value="P:nucleotide-excision repair"/>
    <property type="evidence" value="ECO:0007669"/>
    <property type="project" value="UniProtKB-UniRule"/>
</dbReference>
<comment type="subunit">
    <text evidence="7">Interacts with UvrB in an incision complex.</text>
</comment>